<organism evidence="1 2">
    <name type="scientific">Chitinophaga ginsengisegetis</name>
    <dbReference type="NCBI Taxonomy" id="393003"/>
    <lineage>
        <taxon>Bacteria</taxon>
        <taxon>Pseudomonadati</taxon>
        <taxon>Bacteroidota</taxon>
        <taxon>Chitinophagia</taxon>
        <taxon>Chitinophagales</taxon>
        <taxon>Chitinophagaceae</taxon>
        <taxon>Chitinophaga</taxon>
    </lineage>
</organism>
<dbReference type="SUPFAM" id="SSF52540">
    <property type="entry name" value="P-loop containing nucleoside triphosphate hydrolases"/>
    <property type="match status" value="1"/>
</dbReference>
<keyword evidence="2" id="KW-1185">Reference proteome</keyword>
<reference evidence="1 2" key="1">
    <citation type="submission" date="2017-02" db="EMBL/GenBank/DDBJ databases">
        <authorList>
            <person name="Peterson S.W."/>
        </authorList>
    </citation>
    <scope>NUCLEOTIDE SEQUENCE [LARGE SCALE GENOMIC DNA]</scope>
    <source>
        <strain evidence="1 2">DSM 18108</strain>
    </source>
</reference>
<dbReference type="Proteomes" id="UP000190166">
    <property type="component" value="Unassembled WGS sequence"/>
</dbReference>
<dbReference type="RefSeq" id="WP_079473239.1">
    <property type="nucleotide sequence ID" value="NZ_FUZZ01000006.1"/>
</dbReference>
<protein>
    <submittedName>
        <fullName evidence="1">Uncharacterized protein</fullName>
    </submittedName>
</protein>
<accession>A0A1T5PBV8</accession>
<sequence>MKKNIIIYGEQSTGKTRLARMLVENCHQSEILFFERECKGDLCESVTKFTKAIVFEDTDPDYLIRLYELPFLGNELLDKFLFIFTFQERPDLPEEILAQCQVIETINC</sequence>
<evidence type="ECO:0000313" key="1">
    <source>
        <dbReference type="EMBL" id="SKD10077.1"/>
    </source>
</evidence>
<dbReference type="EMBL" id="FUZZ01000006">
    <property type="protein sequence ID" value="SKD10077.1"/>
    <property type="molecule type" value="Genomic_DNA"/>
</dbReference>
<dbReference type="STRING" id="393003.SAMN05660461_5977"/>
<dbReference type="InterPro" id="IPR027417">
    <property type="entry name" value="P-loop_NTPase"/>
</dbReference>
<dbReference type="AlphaFoldDB" id="A0A1T5PBV8"/>
<name>A0A1T5PBV8_9BACT</name>
<proteinExistence type="predicted"/>
<gene>
    <name evidence="1" type="ORF">SAMN05660461_5977</name>
</gene>
<evidence type="ECO:0000313" key="2">
    <source>
        <dbReference type="Proteomes" id="UP000190166"/>
    </source>
</evidence>
<dbReference type="Gene3D" id="3.40.50.300">
    <property type="entry name" value="P-loop containing nucleotide triphosphate hydrolases"/>
    <property type="match status" value="1"/>
</dbReference>